<dbReference type="RefSeq" id="WP_065931650.1">
    <property type="nucleotide sequence ID" value="NZ_FNOX01000008.1"/>
</dbReference>
<evidence type="ECO:0000313" key="1">
    <source>
        <dbReference type="EMBL" id="NWF07455.1"/>
    </source>
</evidence>
<evidence type="ECO:0000313" key="2">
    <source>
        <dbReference type="EMBL" id="SDZ30026.1"/>
    </source>
</evidence>
<protein>
    <submittedName>
        <fullName evidence="2">Uncharacterized protein</fullName>
    </submittedName>
</protein>
<reference evidence="2 3" key="1">
    <citation type="submission" date="2016-10" db="EMBL/GenBank/DDBJ databases">
        <authorList>
            <person name="de Groot N.N."/>
        </authorList>
    </citation>
    <scope>NUCLEOTIDE SEQUENCE [LARGE SCALE GENOMIC DNA]</scope>
    <source>
        <strain evidence="2 3">ICMP 14252</strain>
    </source>
</reference>
<dbReference type="EMBL" id="FNOX01000008">
    <property type="protein sequence ID" value="SDZ30026.1"/>
    <property type="molecule type" value="Genomic_DNA"/>
</dbReference>
<evidence type="ECO:0000313" key="4">
    <source>
        <dbReference type="Proteomes" id="UP000561369"/>
    </source>
</evidence>
<dbReference type="EMBL" id="JACAQV010000007">
    <property type="protein sequence ID" value="NWF07455.1"/>
    <property type="molecule type" value="Genomic_DNA"/>
</dbReference>
<dbReference type="AlphaFoldDB" id="A0A1H3RWE3"/>
<gene>
    <name evidence="1" type="ORF">HX810_07235</name>
    <name evidence="2" type="ORF">SAMN05216247_108336</name>
</gene>
<evidence type="ECO:0000313" key="3">
    <source>
        <dbReference type="Proteomes" id="UP000182902"/>
    </source>
</evidence>
<organism evidence="2 3">
    <name type="scientific">Pseudomonas salomonii</name>
    <dbReference type="NCBI Taxonomy" id="191391"/>
    <lineage>
        <taxon>Bacteria</taxon>
        <taxon>Pseudomonadati</taxon>
        <taxon>Pseudomonadota</taxon>
        <taxon>Gammaproteobacteria</taxon>
        <taxon>Pseudomonadales</taxon>
        <taxon>Pseudomonadaceae</taxon>
        <taxon>Pseudomonas</taxon>
    </lineage>
</organism>
<name>A0A1H3RWE3_9PSED</name>
<reference evidence="1 4" key="2">
    <citation type="submission" date="2020-04" db="EMBL/GenBank/DDBJ databases">
        <title>Molecular characterization of pseudomonads from Agaricus bisporus reveal novel blotch 2 pathogens in Western Europe.</title>
        <authorList>
            <person name="Taparia T."/>
            <person name="Krijger M."/>
            <person name="Haynes E."/>
            <person name="Elpinstone J.G."/>
            <person name="Noble R."/>
            <person name="Van Der Wolf J."/>
        </authorList>
    </citation>
    <scope>NUCLEOTIDE SEQUENCE [LARGE SCALE GENOMIC DNA]</scope>
    <source>
        <strain evidence="1 4">IPO3765</strain>
    </source>
</reference>
<dbReference type="Proteomes" id="UP000182902">
    <property type="component" value="Unassembled WGS sequence"/>
</dbReference>
<sequence length="182" mass="20919">MSDINVKQGRHQHVESEVSISRRYLKEFKARLTEDDIAQVLRAPNDLKSRKVLNDMRVHFSQESVDSMLKEPDAEEVAHLLTDIGKFLQKNSDEECVKLSTQLYFNDYQAAYDKQKIALLLKLISGKDDYGFRHVYDFFKGTAGAFEQLNGCVKDTAQTVMDMNTITEALNPKHIKSRMKTL</sequence>
<proteinExistence type="predicted"/>
<dbReference type="Proteomes" id="UP000561369">
    <property type="component" value="Unassembled WGS sequence"/>
</dbReference>
<accession>A0A1H3RWE3</accession>